<dbReference type="RefSeq" id="XP_068369428.1">
    <property type="nucleotide sequence ID" value="XM_068497164.1"/>
</dbReference>
<evidence type="ECO:0000256" key="4">
    <source>
        <dbReference type="PROSITE-ProRule" id="PRU00452"/>
    </source>
</evidence>
<proteinExistence type="predicted"/>
<dbReference type="InterPro" id="IPR013083">
    <property type="entry name" value="Znf_RING/FYVE/PHD"/>
</dbReference>
<comment type="caution">
    <text evidence="7">The sequence shown here is derived from an EMBL/GenBank/DDBJ whole genome shotgun (WGS) entry which is preliminary data.</text>
</comment>
<dbReference type="EMBL" id="MLAK01000123">
    <property type="protein sequence ID" value="OHT16292.1"/>
    <property type="molecule type" value="Genomic_DNA"/>
</dbReference>
<dbReference type="GO" id="GO:0016925">
    <property type="term" value="P:protein sumoylation"/>
    <property type="evidence" value="ECO:0007669"/>
    <property type="project" value="TreeGrafter"/>
</dbReference>
<dbReference type="VEuPathDB" id="TrichDB:TRFO_13300"/>
<evidence type="ECO:0000256" key="3">
    <source>
        <dbReference type="ARBA" id="ARBA00022833"/>
    </source>
</evidence>
<dbReference type="GO" id="GO:0061665">
    <property type="term" value="F:SUMO ligase activity"/>
    <property type="evidence" value="ECO:0007669"/>
    <property type="project" value="TreeGrafter"/>
</dbReference>
<dbReference type="Pfam" id="PF02891">
    <property type="entry name" value="zf-MIZ"/>
    <property type="match status" value="1"/>
</dbReference>
<evidence type="ECO:0000256" key="5">
    <source>
        <dbReference type="SAM" id="MobiDB-lite"/>
    </source>
</evidence>
<evidence type="ECO:0000259" key="6">
    <source>
        <dbReference type="PROSITE" id="PS51044"/>
    </source>
</evidence>
<organism evidence="7 8">
    <name type="scientific">Tritrichomonas foetus</name>
    <dbReference type="NCBI Taxonomy" id="1144522"/>
    <lineage>
        <taxon>Eukaryota</taxon>
        <taxon>Metamonada</taxon>
        <taxon>Parabasalia</taxon>
        <taxon>Tritrichomonadida</taxon>
        <taxon>Tritrichomonadidae</taxon>
        <taxon>Tritrichomonas</taxon>
    </lineage>
</organism>
<dbReference type="CDD" id="cd16650">
    <property type="entry name" value="SP-RING_PIAS-like"/>
    <property type="match status" value="1"/>
</dbReference>
<gene>
    <name evidence="7" type="ORF">TRFO_13300</name>
</gene>
<dbReference type="OrthoDB" id="10263264at2759"/>
<evidence type="ECO:0000256" key="2">
    <source>
        <dbReference type="ARBA" id="ARBA00022771"/>
    </source>
</evidence>
<keyword evidence="8" id="KW-1185">Reference proteome</keyword>
<name>A0A1J4L2U4_9EUKA</name>
<dbReference type="AlphaFoldDB" id="A0A1J4L2U4"/>
<dbReference type="PANTHER" id="PTHR10782">
    <property type="entry name" value="ZINC FINGER MIZ DOMAIN-CONTAINING PROTEIN"/>
    <property type="match status" value="1"/>
</dbReference>
<accession>A0A1J4L2U4</accession>
<evidence type="ECO:0000313" key="7">
    <source>
        <dbReference type="EMBL" id="OHT16292.1"/>
    </source>
</evidence>
<dbReference type="InterPro" id="IPR004181">
    <property type="entry name" value="Znf_MIZ"/>
</dbReference>
<dbReference type="PROSITE" id="PS51044">
    <property type="entry name" value="ZF_SP_RING"/>
    <property type="match status" value="1"/>
</dbReference>
<sequence length="377" mass="41887">MNDLLRNYDLISIMRNVAKIIFPKVYNKSTKKLCVLFDFFDIKFEIVLKNSMSLPEALHISLTSNHSSKKPPLLRNVRLNVPPGDLPQVVTPNSPPQNLSSSFPNLPLQALSTLSTIATLSTSPSAPNPGNDQSNDFHSLTSASISKRATLIAPSVFYRFHPDVEPSFVYDVLMPNNAKPFTAQPPLDINQPRFLLYAACVTPVSTSPVKFILNGKSVAHWTTDPRPLDVTDLLVPFGQQNWLIVESGNFVVPFTVIGVWASFFPIKEIVQEIEQKGCFEFKEVAAICPISGAQIEVPSRGLNCNHEECFDLLPYITACQAMTMWICPICNHSLPLCDLRIGVRPQFTPASPNLDIPTSWGQNQESGFDDGSTWWPM</sequence>
<dbReference type="GeneID" id="94831868"/>
<feature type="region of interest" description="Disordered" evidence="5">
    <location>
        <begin position="354"/>
        <end position="377"/>
    </location>
</feature>
<evidence type="ECO:0000313" key="8">
    <source>
        <dbReference type="Proteomes" id="UP000179807"/>
    </source>
</evidence>
<dbReference type="Proteomes" id="UP000179807">
    <property type="component" value="Unassembled WGS sequence"/>
</dbReference>
<reference evidence="7" key="1">
    <citation type="submission" date="2016-10" db="EMBL/GenBank/DDBJ databases">
        <authorList>
            <person name="Benchimol M."/>
            <person name="Almeida L.G."/>
            <person name="Vasconcelos A.T."/>
            <person name="Perreira-Neves A."/>
            <person name="Rosa I.A."/>
            <person name="Tasca T."/>
            <person name="Bogo M.R."/>
            <person name="de Souza W."/>
        </authorList>
    </citation>
    <scope>NUCLEOTIDE SEQUENCE [LARGE SCALE GENOMIC DNA]</scope>
    <source>
        <strain evidence="7">K</strain>
    </source>
</reference>
<feature type="domain" description="SP-RING-type" evidence="6">
    <location>
        <begin position="265"/>
        <end position="354"/>
    </location>
</feature>
<keyword evidence="2 4" id="KW-0863">Zinc-finger</keyword>
<protein>
    <recommendedName>
        <fullName evidence="6">SP-RING-type domain-containing protein</fullName>
    </recommendedName>
</protein>
<keyword evidence="1" id="KW-0479">Metal-binding</keyword>
<keyword evidence="3" id="KW-0862">Zinc</keyword>
<dbReference type="GO" id="GO:0008270">
    <property type="term" value="F:zinc ion binding"/>
    <property type="evidence" value="ECO:0007669"/>
    <property type="project" value="UniProtKB-KW"/>
</dbReference>
<dbReference type="Gene3D" id="3.30.40.10">
    <property type="entry name" value="Zinc/RING finger domain, C3HC4 (zinc finger)"/>
    <property type="match status" value="1"/>
</dbReference>
<dbReference type="GO" id="GO:0000785">
    <property type="term" value="C:chromatin"/>
    <property type="evidence" value="ECO:0007669"/>
    <property type="project" value="TreeGrafter"/>
</dbReference>
<dbReference type="PANTHER" id="PTHR10782:SF4">
    <property type="entry name" value="TONALLI, ISOFORM E"/>
    <property type="match status" value="1"/>
</dbReference>
<evidence type="ECO:0000256" key="1">
    <source>
        <dbReference type="ARBA" id="ARBA00022723"/>
    </source>
</evidence>